<dbReference type="OrthoDB" id="5524188at2"/>
<evidence type="ECO:0000313" key="1">
    <source>
        <dbReference type="EMBL" id="OJH42846.1"/>
    </source>
</evidence>
<dbReference type="STRING" id="83449.BON30_01130"/>
<gene>
    <name evidence="1" type="ORF">BON30_01130</name>
</gene>
<proteinExistence type="predicted"/>
<evidence type="ECO:0000313" key="2">
    <source>
        <dbReference type="Proteomes" id="UP000182229"/>
    </source>
</evidence>
<comment type="caution">
    <text evidence="1">The sequence shown here is derived from an EMBL/GenBank/DDBJ whole genome shotgun (WGS) entry which is preliminary data.</text>
</comment>
<reference evidence="2" key="1">
    <citation type="submission" date="2016-11" db="EMBL/GenBank/DDBJ databases">
        <authorList>
            <person name="Shukria A."/>
            <person name="Stevens D.C."/>
        </authorList>
    </citation>
    <scope>NUCLEOTIDE SEQUENCE [LARGE SCALE GENOMIC DNA]</scope>
    <source>
        <strain evidence="2">Cbfe23</strain>
    </source>
</reference>
<accession>A0A1L9BKX3</accession>
<protein>
    <submittedName>
        <fullName evidence="1">Uncharacterized protein</fullName>
    </submittedName>
</protein>
<dbReference type="EMBL" id="MPIN01000001">
    <property type="protein sequence ID" value="OJH42846.1"/>
    <property type="molecule type" value="Genomic_DNA"/>
</dbReference>
<dbReference type="AlphaFoldDB" id="A0A1L9BKX3"/>
<dbReference type="Proteomes" id="UP000182229">
    <property type="component" value="Unassembled WGS sequence"/>
</dbReference>
<keyword evidence="2" id="KW-1185">Reference proteome</keyword>
<organism evidence="1 2">
    <name type="scientific">Cystobacter ferrugineus</name>
    <dbReference type="NCBI Taxonomy" id="83449"/>
    <lineage>
        <taxon>Bacteria</taxon>
        <taxon>Pseudomonadati</taxon>
        <taxon>Myxococcota</taxon>
        <taxon>Myxococcia</taxon>
        <taxon>Myxococcales</taxon>
        <taxon>Cystobacterineae</taxon>
        <taxon>Archangiaceae</taxon>
        <taxon>Cystobacter</taxon>
    </lineage>
</organism>
<sequence length="445" mass="46717">MVMSAVFVLGSQSGCGRSDESLEDGLTPEQLQARWTTEHAGRPVGHAASFELSGSPLILTTEGTARVDAPSTLVTGPIFPDDVHYVFFSEAQVGAQTGMLVLEGNRISLTAGTLGNVALSKATTRTHREDGSAAPAVELKTRMDSGVSDPEITFPEDWSLAKKALFFSDPVAIQPSGLTLSGFTRGVLVTPSGSTAISGGSVTVDAAKHLYWYTTSFIENQASVIESPRFALGGAPQAGALASSELSSPPPLPGGVVGVQGRVLLQPGSARSEGSFQLTQAMTESGLLIPAEVEVAFDKKKALEVAQHGRELLTVVYREKTMRGDAVLADLQVTGSGKEAVRVALDEPETIVGELWEAVGDAGIVGPVLAIPIAITTPFLAIGEWISCLFTTCPVAYPLWMKAGTVSRFHVIVQGNLAPGTYDAEVTLTGRNYAPITIPVHFTIE</sequence>
<reference evidence="1 2" key="2">
    <citation type="submission" date="2016-12" db="EMBL/GenBank/DDBJ databases">
        <title>Draft Genome Sequence of Cystobacter ferrugineus Strain Cbfe23.</title>
        <authorList>
            <person name="Akbar S."/>
            <person name="Dowd S.E."/>
            <person name="Stevens D.C."/>
        </authorList>
    </citation>
    <scope>NUCLEOTIDE SEQUENCE [LARGE SCALE GENOMIC DNA]</scope>
    <source>
        <strain evidence="1 2">Cbfe23</strain>
    </source>
</reference>
<name>A0A1L9BKX3_9BACT</name>